<dbReference type="KEGG" id="hhy:Halhy_4390"/>
<dbReference type="RefSeq" id="WP_013766772.1">
    <property type="nucleotide sequence ID" value="NC_015510.1"/>
</dbReference>
<feature type="domain" description="Cohesin" evidence="2">
    <location>
        <begin position="345"/>
        <end position="461"/>
    </location>
</feature>
<dbReference type="STRING" id="760192.Halhy_4390"/>
<dbReference type="HOGENOM" id="CLU_347429_0_0_10"/>
<dbReference type="CDD" id="cd08547">
    <property type="entry name" value="Type_II_cohesin"/>
    <property type="match status" value="1"/>
</dbReference>
<evidence type="ECO:0000259" key="2">
    <source>
        <dbReference type="Pfam" id="PF00963"/>
    </source>
</evidence>
<keyword evidence="1" id="KW-0732">Signal</keyword>
<dbReference type="InterPro" id="IPR002102">
    <property type="entry name" value="Cohesin_dom"/>
</dbReference>
<evidence type="ECO:0000313" key="4">
    <source>
        <dbReference type="Proteomes" id="UP000008461"/>
    </source>
</evidence>
<dbReference type="GO" id="GO:0030246">
    <property type="term" value="F:carbohydrate binding"/>
    <property type="evidence" value="ECO:0007669"/>
    <property type="project" value="InterPro"/>
</dbReference>
<sequence>MLLRFLIPIMICASYTVTAQTTSCLNIFFSQNGSLKGDTLEVTVSTKGFVNIIALEYTTEWDPQVLQLIDAVQLNRVFFPNNIESPASGIDTQGSSQFVWNDPALIDDPGETLPDDTRLYTLRFLVKNKNITRTRIGFSPEKPAQFVYNNRGSSESVKSENIPVGVSANLVLKGNLPSSTLKLEQLCTSSADCKLGNIIPTISGGATPYVFFTRISNGTLARLRLTNLVPGKYPLIIVDAKNDTLEALVSLTAPAAGIGPSLQSLVFCSPSRPDSAVIRINAFGGVGQYAFDWSDDTYEISRNSSQIAVASNRLYSVTVTDSKGCEAILNNLSAQECIGNSSAVSLVISGASVVSGEVFCSKVDITNVQDLSAVQFAIRWNPEKLSYLTLKYGDDQINNSNFNLIDTQLGLVRFAKNYTPGINVTRKTLFELCFQAKLSEDTAYLAFDNQALPVEISTGVESIEKFSTYSGEISISPAIWPGDSDRSGHVDHFDLLPIGLALGNRGLVRNEATLDWRPQRTELWGKSILNSSLDLAFIDADGNGLIASSDTLAIQQNWQRKYQAGKPPLVLPEIRQNPIPLFVRKDTIKTRAMQSLSLELGTADIPGSNVYGIAFSIVYNPAEVDEHKIGFVPTASWLGIKGEQFLSIQRNDPSSGRVDVALVRGDQQEVSGFGRIGNLLLSLETSEAQRLQQGVSLEIRDVKLINKAGQTISTNAPQTVLPVSRTVGINEMDPTLSARIQLYPQPADQRLQLDLGGLHLREWTLMRFNGESIARGSSFDRPIQLEQLPAGMYLMRIHCDEGIAMKKCLVIH</sequence>
<dbReference type="AlphaFoldDB" id="F4KQU9"/>
<feature type="chain" id="PRO_5003310104" evidence="1">
    <location>
        <begin position="20"/>
        <end position="812"/>
    </location>
</feature>
<reference evidence="3 4" key="1">
    <citation type="journal article" date="2011" name="Stand. Genomic Sci.">
        <title>Complete genome sequence of Haliscomenobacter hydrossis type strain (O).</title>
        <authorList>
            <consortium name="US DOE Joint Genome Institute (JGI-PGF)"/>
            <person name="Daligault H."/>
            <person name="Lapidus A."/>
            <person name="Zeytun A."/>
            <person name="Nolan M."/>
            <person name="Lucas S."/>
            <person name="Del Rio T.G."/>
            <person name="Tice H."/>
            <person name="Cheng J.F."/>
            <person name="Tapia R."/>
            <person name="Han C."/>
            <person name="Goodwin L."/>
            <person name="Pitluck S."/>
            <person name="Liolios K."/>
            <person name="Pagani I."/>
            <person name="Ivanova N."/>
            <person name="Huntemann M."/>
            <person name="Mavromatis K."/>
            <person name="Mikhailova N."/>
            <person name="Pati A."/>
            <person name="Chen A."/>
            <person name="Palaniappan K."/>
            <person name="Land M."/>
            <person name="Hauser L."/>
            <person name="Brambilla E.M."/>
            <person name="Rohde M."/>
            <person name="Verbarg S."/>
            <person name="Goker M."/>
            <person name="Bristow J."/>
            <person name="Eisen J.A."/>
            <person name="Markowitz V."/>
            <person name="Hugenholtz P."/>
            <person name="Kyrpides N.C."/>
            <person name="Klenk H.P."/>
            <person name="Woyke T."/>
        </authorList>
    </citation>
    <scope>NUCLEOTIDE SEQUENCE [LARGE SCALE GENOMIC DNA]</scope>
    <source>
        <strain evidence="4">ATCC 27775 / DSM 1100 / LMG 10767 / O</strain>
    </source>
</reference>
<dbReference type="Gene3D" id="2.60.40.680">
    <property type="match status" value="2"/>
</dbReference>
<feature type="signal peptide" evidence="1">
    <location>
        <begin position="1"/>
        <end position="19"/>
    </location>
</feature>
<evidence type="ECO:0000256" key="1">
    <source>
        <dbReference type="SAM" id="SignalP"/>
    </source>
</evidence>
<accession>F4KQU9</accession>
<proteinExistence type="predicted"/>
<dbReference type="GO" id="GO:0000272">
    <property type="term" value="P:polysaccharide catabolic process"/>
    <property type="evidence" value="ECO:0007669"/>
    <property type="project" value="InterPro"/>
</dbReference>
<dbReference type="Pfam" id="PF00963">
    <property type="entry name" value="Cohesin"/>
    <property type="match status" value="2"/>
</dbReference>
<organism evidence="3 4">
    <name type="scientific">Haliscomenobacter hydrossis (strain ATCC 27775 / DSM 1100 / LMG 10767 / O)</name>
    <dbReference type="NCBI Taxonomy" id="760192"/>
    <lineage>
        <taxon>Bacteria</taxon>
        <taxon>Pseudomonadati</taxon>
        <taxon>Bacteroidota</taxon>
        <taxon>Saprospiria</taxon>
        <taxon>Saprospirales</taxon>
        <taxon>Haliscomenobacteraceae</taxon>
        <taxon>Haliscomenobacter</taxon>
    </lineage>
</organism>
<gene>
    <name evidence="3" type="ordered locus">Halhy_4390</name>
</gene>
<dbReference type="EMBL" id="CP002691">
    <property type="protein sequence ID" value="AEE52234.1"/>
    <property type="molecule type" value="Genomic_DNA"/>
</dbReference>
<dbReference type="InterPro" id="IPR008965">
    <property type="entry name" value="CBM2/CBM3_carb-bd_dom_sf"/>
</dbReference>
<dbReference type="eggNOG" id="COG0384">
    <property type="taxonomic scope" value="Bacteria"/>
</dbReference>
<name>F4KQU9_HALH1</name>
<feature type="domain" description="Cohesin" evidence="2">
    <location>
        <begin position="36"/>
        <end position="130"/>
    </location>
</feature>
<dbReference type="SUPFAM" id="SSF49384">
    <property type="entry name" value="Carbohydrate-binding domain"/>
    <property type="match status" value="2"/>
</dbReference>
<keyword evidence="4" id="KW-1185">Reference proteome</keyword>
<protein>
    <submittedName>
        <fullName evidence="3">Cellulosome anchoring protein cohesin region</fullName>
    </submittedName>
</protein>
<dbReference type="Proteomes" id="UP000008461">
    <property type="component" value="Chromosome"/>
</dbReference>
<reference key="2">
    <citation type="submission" date="2011-04" db="EMBL/GenBank/DDBJ databases">
        <title>Complete sequence of chromosome of Haliscomenobacter hydrossis DSM 1100.</title>
        <authorList>
            <consortium name="US DOE Joint Genome Institute (JGI-PGF)"/>
            <person name="Lucas S."/>
            <person name="Han J."/>
            <person name="Lapidus A."/>
            <person name="Bruce D."/>
            <person name="Goodwin L."/>
            <person name="Pitluck S."/>
            <person name="Peters L."/>
            <person name="Kyrpides N."/>
            <person name="Mavromatis K."/>
            <person name="Ivanova N."/>
            <person name="Ovchinnikova G."/>
            <person name="Pagani I."/>
            <person name="Daligault H."/>
            <person name="Detter J.C."/>
            <person name="Han C."/>
            <person name="Land M."/>
            <person name="Hauser L."/>
            <person name="Markowitz V."/>
            <person name="Cheng J.-F."/>
            <person name="Hugenholtz P."/>
            <person name="Woyke T."/>
            <person name="Wu D."/>
            <person name="Verbarg S."/>
            <person name="Frueling A."/>
            <person name="Brambilla E."/>
            <person name="Klenk H.-P."/>
            <person name="Eisen J.A."/>
        </authorList>
    </citation>
    <scope>NUCLEOTIDE SEQUENCE</scope>
    <source>
        <strain>DSM 1100</strain>
    </source>
</reference>
<evidence type="ECO:0000313" key="3">
    <source>
        <dbReference type="EMBL" id="AEE52234.1"/>
    </source>
</evidence>